<dbReference type="AlphaFoldDB" id="A0A4Y2G873"/>
<name>A0A4Y2G873_ARAVE</name>
<sequence length="106" mass="11990">MDEQSSSSVLSSQHKEEKTLKIGEDAEHKTGPLTRTALLPAAFFSHFLFHRGLIFYFHHKDPSFGIKRPGRSFMCVNANRLSLIEQRERVTVGFCVAPGFGNRPLE</sequence>
<evidence type="ECO:0000256" key="1">
    <source>
        <dbReference type="SAM" id="MobiDB-lite"/>
    </source>
</evidence>
<evidence type="ECO:0000313" key="2">
    <source>
        <dbReference type="EMBL" id="GBM48124.1"/>
    </source>
</evidence>
<feature type="compositionally biased region" description="Basic and acidic residues" evidence="1">
    <location>
        <begin position="13"/>
        <end position="28"/>
    </location>
</feature>
<keyword evidence="3" id="KW-1185">Reference proteome</keyword>
<reference evidence="2 3" key="1">
    <citation type="journal article" date="2019" name="Sci. Rep.">
        <title>Orb-weaving spider Araneus ventricosus genome elucidates the spidroin gene catalogue.</title>
        <authorList>
            <person name="Kono N."/>
            <person name="Nakamura H."/>
            <person name="Ohtoshi R."/>
            <person name="Moran D.A.P."/>
            <person name="Shinohara A."/>
            <person name="Yoshida Y."/>
            <person name="Fujiwara M."/>
            <person name="Mori M."/>
            <person name="Tomita M."/>
            <person name="Arakawa K."/>
        </authorList>
    </citation>
    <scope>NUCLEOTIDE SEQUENCE [LARGE SCALE GENOMIC DNA]</scope>
</reference>
<comment type="caution">
    <text evidence="2">The sequence shown here is derived from an EMBL/GenBank/DDBJ whole genome shotgun (WGS) entry which is preliminary data.</text>
</comment>
<dbReference type="EMBL" id="BGPR01001203">
    <property type="protein sequence ID" value="GBM48124.1"/>
    <property type="molecule type" value="Genomic_DNA"/>
</dbReference>
<feature type="region of interest" description="Disordered" evidence="1">
    <location>
        <begin position="1"/>
        <end position="28"/>
    </location>
</feature>
<proteinExistence type="predicted"/>
<dbReference type="Proteomes" id="UP000499080">
    <property type="component" value="Unassembled WGS sequence"/>
</dbReference>
<organism evidence="2 3">
    <name type="scientific">Araneus ventricosus</name>
    <name type="common">Orbweaver spider</name>
    <name type="synonym">Epeira ventricosa</name>
    <dbReference type="NCBI Taxonomy" id="182803"/>
    <lineage>
        <taxon>Eukaryota</taxon>
        <taxon>Metazoa</taxon>
        <taxon>Ecdysozoa</taxon>
        <taxon>Arthropoda</taxon>
        <taxon>Chelicerata</taxon>
        <taxon>Arachnida</taxon>
        <taxon>Araneae</taxon>
        <taxon>Araneomorphae</taxon>
        <taxon>Entelegynae</taxon>
        <taxon>Araneoidea</taxon>
        <taxon>Araneidae</taxon>
        <taxon>Araneus</taxon>
    </lineage>
</organism>
<evidence type="ECO:0000313" key="3">
    <source>
        <dbReference type="Proteomes" id="UP000499080"/>
    </source>
</evidence>
<feature type="compositionally biased region" description="Low complexity" evidence="1">
    <location>
        <begin position="1"/>
        <end position="12"/>
    </location>
</feature>
<accession>A0A4Y2G873</accession>
<gene>
    <name evidence="2" type="ORF">AVEN_116840_1</name>
</gene>
<protein>
    <submittedName>
        <fullName evidence="2">Uncharacterized protein</fullName>
    </submittedName>
</protein>